<dbReference type="EMBL" id="JSAM01000075">
    <property type="protein sequence ID" value="KIA77461.1"/>
    <property type="molecule type" value="Genomic_DNA"/>
</dbReference>
<evidence type="ECO:0000256" key="2">
    <source>
        <dbReference type="ARBA" id="ARBA00009784"/>
    </source>
</evidence>
<dbReference type="PANTHER" id="PTHR33508">
    <property type="entry name" value="UPF0056 MEMBRANE PROTEIN YHCE"/>
    <property type="match status" value="1"/>
</dbReference>
<feature type="transmembrane region" description="Helical" evidence="7">
    <location>
        <begin position="61"/>
        <end position="81"/>
    </location>
</feature>
<dbReference type="Proteomes" id="UP000031307">
    <property type="component" value="Unassembled WGS sequence"/>
</dbReference>
<evidence type="ECO:0000256" key="1">
    <source>
        <dbReference type="ARBA" id="ARBA00004651"/>
    </source>
</evidence>
<dbReference type="Pfam" id="PF01914">
    <property type="entry name" value="MarC"/>
    <property type="match status" value="1"/>
</dbReference>
<reference evidence="8 9" key="1">
    <citation type="journal article" date="2014" name="Mol. Biol. Evol.">
        <title>Massive expansion of Ubiquitination-related gene families within the Chlamydiae.</title>
        <authorList>
            <person name="Domman D."/>
            <person name="Collingro A."/>
            <person name="Lagkouvardos I."/>
            <person name="Gehre L."/>
            <person name="Weinmaier T."/>
            <person name="Rattei T."/>
            <person name="Subtil A."/>
            <person name="Horn M."/>
        </authorList>
    </citation>
    <scope>NUCLEOTIDE SEQUENCE [LARGE SCALE GENOMIC DNA]</scope>
    <source>
        <strain evidence="8 9">OEW1</strain>
    </source>
</reference>
<evidence type="ECO:0000256" key="7">
    <source>
        <dbReference type="RuleBase" id="RU362048"/>
    </source>
</evidence>
<sequence>MSSNSFYQFEVKFSMNDLSLFSITLVLFLIMDPLGNIGSFREMLKRIDPKKQKIIIMREMLIALFTMLVFNFLGEVIFEYLQVTETTVQISSGIILFLAALKILFPSKDSPRSNLPQEEPFIIPLAIPLVAGPSLLATIMLYAHMETSVPLMLGSIFIAWGLASIILLFSNRLYTVLGNNGLVAFEKLMGMVLILLAIQRFLEGVENFVKTLPPA</sequence>
<evidence type="ECO:0000313" key="8">
    <source>
        <dbReference type="EMBL" id="KIA77461.1"/>
    </source>
</evidence>
<dbReference type="InterPro" id="IPR002771">
    <property type="entry name" value="Multi_antbiot-R_MarC"/>
</dbReference>
<feature type="transmembrane region" description="Helical" evidence="7">
    <location>
        <begin position="87"/>
        <end position="105"/>
    </location>
</feature>
<feature type="transmembrane region" description="Helical" evidence="7">
    <location>
        <begin position="20"/>
        <end position="40"/>
    </location>
</feature>
<accession>A0A0C1C1B0</accession>
<comment type="subcellular location">
    <subcellularLocation>
        <location evidence="1 7">Cell membrane</location>
        <topology evidence="1 7">Multi-pass membrane protein</topology>
    </subcellularLocation>
</comment>
<dbReference type="PATRIC" id="fig|83552.4.peg.1324"/>
<evidence type="ECO:0000256" key="5">
    <source>
        <dbReference type="ARBA" id="ARBA00022989"/>
    </source>
</evidence>
<name>A0A0C1C1B0_9BACT</name>
<proteinExistence type="inferred from homology"/>
<comment type="similarity">
    <text evidence="2 7">Belongs to the UPF0056 (MarC) family.</text>
</comment>
<keyword evidence="6 7" id="KW-0472">Membrane</keyword>
<feature type="transmembrane region" description="Helical" evidence="7">
    <location>
        <begin position="181"/>
        <end position="202"/>
    </location>
</feature>
<organism evidence="8 9">
    <name type="scientific">Parachlamydia acanthamoebae</name>
    <dbReference type="NCBI Taxonomy" id="83552"/>
    <lineage>
        <taxon>Bacteria</taxon>
        <taxon>Pseudomonadati</taxon>
        <taxon>Chlamydiota</taxon>
        <taxon>Chlamydiia</taxon>
        <taxon>Parachlamydiales</taxon>
        <taxon>Parachlamydiaceae</taxon>
        <taxon>Parachlamydia</taxon>
    </lineage>
</organism>
<keyword evidence="5 7" id="KW-1133">Transmembrane helix</keyword>
<dbReference type="PANTHER" id="PTHR33508:SF10">
    <property type="entry name" value="UPF0056 INNER MEMBRANE PROTEIN YHGN"/>
    <property type="match status" value="1"/>
</dbReference>
<dbReference type="AlphaFoldDB" id="A0A0C1C1B0"/>
<protein>
    <recommendedName>
        <fullName evidence="7">UPF0056 membrane protein</fullName>
    </recommendedName>
</protein>
<evidence type="ECO:0000256" key="3">
    <source>
        <dbReference type="ARBA" id="ARBA00022475"/>
    </source>
</evidence>
<keyword evidence="3" id="KW-1003">Cell membrane</keyword>
<feature type="transmembrane region" description="Helical" evidence="7">
    <location>
        <begin position="121"/>
        <end position="143"/>
    </location>
</feature>
<feature type="transmembrane region" description="Helical" evidence="7">
    <location>
        <begin position="149"/>
        <end position="169"/>
    </location>
</feature>
<keyword evidence="4 7" id="KW-0812">Transmembrane</keyword>
<evidence type="ECO:0000313" key="9">
    <source>
        <dbReference type="Proteomes" id="UP000031307"/>
    </source>
</evidence>
<dbReference type="GO" id="GO:0005886">
    <property type="term" value="C:plasma membrane"/>
    <property type="evidence" value="ECO:0007669"/>
    <property type="project" value="UniProtKB-SubCell"/>
</dbReference>
<comment type="caution">
    <text evidence="8">The sequence shown here is derived from an EMBL/GenBank/DDBJ whole genome shotgun (WGS) entry which is preliminary data.</text>
</comment>
<evidence type="ECO:0000256" key="6">
    <source>
        <dbReference type="ARBA" id="ARBA00023136"/>
    </source>
</evidence>
<gene>
    <name evidence="8" type="ORF">DB43_GF00030</name>
</gene>
<evidence type="ECO:0000256" key="4">
    <source>
        <dbReference type="ARBA" id="ARBA00022692"/>
    </source>
</evidence>